<sequence length="92" mass="10088">MADAEIDIDFDEMFREVMRQPGVKGAVQGRAAKIAAVARREFAKAKVDANVSISQVYIPSGRFGVNVTAHVADDDRVKAIGIMRRAGRSVRR</sequence>
<proteinExistence type="predicted"/>
<reference evidence="3 4" key="1">
    <citation type="submission" date="2020-12" db="EMBL/GenBank/DDBJ databases">
        <title>FDA dAtabase for Regulatory Grade micrObial Sequences (FDA-ARGOS): Supporting development and validation of Infectious Disease Dx tests.</title>
        <authorList>
            <person name="Sproer C."/>
            <person name="Gronow S."/>
            <person name="Severitt S."/>
            <person name="Schroder I."/>
            <person name="Tallon L."/>
            <person name="Sadzewicz L."/>
            <person name="Zhao X."/>
            <person name="Boylan J."/>
            <person name="Ott S."/>
            <person name="Bowen H."/>
            <person name="Vavikolanu K."/>
            <person name="Mehta A."/>
            <person name="Aluvathingal J."/>
            <person name="Nadendla S."/>
            <person name="Lowell S."/>
            <person name="Myers T."/>
            <person name="Yan Y."/>
            <person name="Sichtig H."/>
        </authorList>
    </citation>
    <scope>NUCLEOTIDE SEQUENCE [LARGE SCALE GENOMIC DNA]</scope>
    <source>
        <strain evidence="1 3">FDAARGOS_938</strain>
        <strain evidence="2 4">FDAARGOS_991</strain>
    </source>
</reference>
<evidence type="ECO:0000313" key="2">
    <source>
        <dbReference type="EMBL" id="QQB83782.1"/>
    </source>
</evidence>
<dbReference type="Proteomes" id="UP000594774">
    <property type="component" value="Chromosome"/>
</dbReference>
<dbReference type="EMBL" id="CP066023">
    <property type="protein sequence ID" value="QQB83782.1"/>
    <property type="molecule type" value="Genomic_DNA"/>
</dbReference>
<name>A0AB37GJI4_CORAY</name>
<protein>
    <submittedName>
        <fullName evidence="1">Uncharacterized protein</fullName>
    </submittedName>
</protein>
<evidence type="ECO:0000313" key="1">
    <source>
        <dbReference type="EMBL" id="QPR31905.1"/>
    </source>
</evidence>
<gene>
    <name evidence="1" type="ORF">I6G95_05710</name>
    <name evidence="2" type="ORF">I6H48_06280</name>
</gene>
<dbReference type="Proteomes" id="UP000595198">
    <property type="component" value="Chromosome"/>
</dbReference>
<dbReference type="AlphaFoldDB" id="A0AB37GJI4"/>
<keyword evidence="4" id="KW-1185">Reference proteome</keyword>
<organism evidence="1 3">
    <name type="scientific">Corynebacterium amycolatum</name>
    <dbReference type="NCBI Taxonomy" id="43765"/>
    <lineage>
        <taxon>Bacteria</taxon>
        <taxon>Bacillati</taxon>
        <taxon>Actinomycetota</taxon>
        <taxon>Actinomycetes</taxon>
        <taxon>Mycobacteriales</taxon>
        <taxon>Corynebacteriaceae</taxon>
        <taxon>Corynebacterium</taxon>
    </lineage>
</organism>
<dbReference type="RefSeq" id="WP_197915314.1">
    <property type="nucleotide sequence ID" value="NZ_CP065628.1"/>
</dbReference>
<accession>A0AB37GJI4</accession>
<dbReference type="EMBL" id="CP065628">
    <property type="protein sequence ID" value="QPR31905.1"/>
    <property type="molecule type" value="Genomic_DNA"/>
</dbReference>
<evidence type="ECO:0000313" key="3">
    <source>
        <dbReference type="Proteomes" id="UP000594774"/>
    </source>
</evidence>
<evidence type="ECO:0000313" key="4">
    <source>
        <dbReference type="Proteomes" id="UP000595198"/>
    </source>
</evidence>